<evidence type="ECO:0000313" key="1">
    <source>
        <dbReference type="EMBL" id="MWT91504.1"/>
    </source>
</evidence>
<comment type="caution">
    <text evidence="1">The sequence shown here is derived from an EMBL/GenBank/DDBJ whole genome shotgun (WGS) entry which is preliminary data.</text>
</comment>
<feature type="non-terminal residue" evidence="1">
    <location>
        <position position="1"/>
    </location>
</feature>
<dbReference type="EMBL" id="WTRN01004698">
    <property type="protein sequence ID" value="MWT91504.1"/>
    <property type="molecule type" value="Genomic_DNA"/>
</dbReference>
<proteinExistence type="predicted"/>
<dbReference type="Proteomes" id="UP000480485">
    <property type="component" value="Unassembled WGS sequence"/>
</dbReference>
<evidence type="ECO:0000313" key="2">
    <source>
        <dbReference type="Proteomes" id="UP000480485"/>
    </source>
</evidence>
<sequence length="77" mass="8199">TAKAVKIAMDNANARLAKDRNGADIPNKPLFIQNVGLQETVNQASGALQKNQNGADIPGKDTFTKNIGACRAYSAWL</sequence>
<dbReference type="AlphaFoldDB" id="A0A6L7CS58"/>
<gene>
    <name evidence="1" type="ORF">GP954_41715</name>
</gene>
<protein>
    <submittedName>
        <fullName evidence="1">Phage tail protein</fullName>
    </submittedName>
</protein>
<accession>A0A6L7CS58</accession>
<reference evidence="1 2" key="1">
    <citation type="submission" date="2019-12" db="EMBL/GenBank/DDBJ databases">
        <title>Enteriobacteria Tanzani isolates_8377-8380.</title>
        <authorList>
            <person name="Subbiah M."/>
            <person name="Call D."/>
        </authorList>
    </citation>
    <scope>NUCLEOTIDE SEQUENCE [LARGE SCALE GENOMIC DNA]</scope>
    <source>
        <strain evidence="1 2">8378wC7</strain>
    </source>
</reference>
<organism evidence="1 2">
    <name type="scientific">Escherichia coli</name>
    <dbReference type="NCBI Taxonomy" id="562"/>
    <lineage>
        <taxon>Bacteria</taxon>
        <taxon>Pseudomonadati</taxon>
        <taxon>Pseudomonadota</taxon>
        <taxon>Gammaproteobacteria</taxon>
        <taxon>Enterobacterales</taxon>
        <taxon>Enterobacteriaceae</taxon>
        <taxon>Escherichia</taxon>
    </lineage>
</organism>
<name>A0A6L7CS58_ECOLX</name>
<feature type="non-terminal residue" evidence="1">
    <location>
        <position position="77"/>
    </location>
</feature>